<sequence>MGDEFETPLKGMVENNTLRDISSRIVDKIKLEDVVKSQGQHNTSMQNSLHQILHLLKTREDPTEASKGRLREEKQKATFIPDSLAQTNDEGMEAEDLDLGFLEQHLRSTYGRHKEPNNLQNPLGKELLKTPVPPNFSSLGLPTYSGTSDPTDHLLAFMLRPVPCVLLEGVIENFEQFVMLFSTNFASQRRRKLTVLALIN</sequence>
<dbReference type="AlphaFoldDB" id="A0AAV2GK85"/>
<proteinExistence type="predicted"/>
<reference evidence="1 2" key="1">
    <citation type="submission" date="2024-04" db="EMBL/GenBank/DDBJ databases">
        <authorList>
            <person name="Fracassetti M."/>
        </authorList>
    </citation>
    <scope>NUCLEOTIDE SEQUENCE [LARGE SCALE GENOMIC DNA]</scope>
</reference>
<name>A0AAV2GK85_9ROSI</name>
<organism evidence="1 2">
    <name type="scientific">Linum trigynum</name>
    <dbReference type="NCBI Taxonomy" id="586398"/>
    <lineage>
        <taxon>Eukaryota</taxon>
        <taxon>Viridiplantae</taxon>
        <taxon>Streptophyta</taxon>
        <taxon>Embryophyta</taxon>
        <taxon>Tracheophyta</taxon>
        <taxon>Spermatophyta</taxon>
        <taxon>Magnoliopsida</taxon>
        <taxon>eudicotyledons</taxon>
        <taxon>Gunneridae</taxon>
        <taxon>Pentapetalae</taxon>
        <taxon>rosids</taxon>
        <taxon>fabids</taxon>
        <taxon>Malpighiales</taxon>
        <taxon>Linaceae</taxon>
        <taxon>Linum</taxon>
    </lineage>
</organism>
<evidence type="ECO:0000313" key="2">
    <source>
        <dbReference type="Proteomes" id="UP001497516"/>
    </source>
</evidence>
<protein>
    <submittedName>
        <fullName evidence="1">Uncharacterized protein</fullName>
    </submittedName>
</protein>
<evidence type="ECO:0000313" key="1">
    <source>
        <dbReference type="EMBL" id="CAL1410697.1"/>
    </source>
</evidence>
<accession>A0AAV2GK85</accession>
<dbReference type="EMBL" id="OZ034822">
    <property type="protein sequence ID" value="CAL1410697.1"/>
    <property type="molecule type" value="Genomic_DNA"/>
</dbReference>
<keyword evidence="2" id="KW-1185">Reference proteome</keyword>
<dbReference type="Proteomes" id="UP001497516">
    <property type="component" value="Chromosome 9"/>
</dbReference>
<gene>
    <name evidence="1" type="ORF">LTRI10_LOCUS50096</name>
</gene>